<proteinExistence type="predicted"/>
<dbReference type="InterPro" id="IPR051717">
    <property type="entry name" value="MFS_MFSD6"/>
</dbReference>
<evidence type="ECO:0000313" key="2">
    <source>
        <dbReference type="EMBL" id="KAL1122990.1"/>
    </source>
</evidence>
<dbReference type="Proteomes" id="UP001558652">
    <property type="component" value="Unassembled WGS sequence"/>
</dbReference>
<feature type="transmembrane region" description="Helical" evidence="1">
    <location>
        <begin position="20"/>
        <end position="44"/>
    </location>
</feature>
<reference evidence="2 3" key="1">
    <citation type="submission" date="2024-07" db="EMBL/GenBank/DDBJ databases">
        <title>Chromosome-level genome assembly of the water stick insect Ranatra chinensis (Heteroptera: Nepidae).</title>
        <authorList>
            <person name="Liu X."/>
        </authorList>
    </citation>
    <scope>NUCLEOTIDE SEQUENCE [LARGE SCALE GENOMIC DNA]</scope>
    <source>
        <strain evidence="2">Cailab_2021Rc</strain>
        <tissue evidence="2">Muscle</tissue>
    </source>
</reference>
<organism evidence="2 3">
    <name type="scientific">Ranatra chinensis</name>
    <dbReference type="NCBI Taxonomy" id="642074"/>
    <lineage>
        <taxon>Eukaryota</taxon>
        <taxon>Metazoa</taxon>
        <taxon>Ecdysozoa</taxon>
        <taxon>Arthropoda</taxon>
        <taxon>Hexapoda</taxon>
        <taxon>Insecta</taxon>
        <taxon>Pterygota</taxon>
        <taxon>Neoptera</taxon>
        <taxon>Paraneoptera</taxon>
        <taxon>Hemiptera</taxon>
        <taxon>Heteroptera</taxon>
        <taxon>Panheteroptera</taxon>
        <taxon>Nepomorpha</taxon>
        <taxon>Nepidae</taxon>
        <taxon>Ranatrinae</taxon>
        <taxon>Ranatra</taxon>
    </lineage>
</organism>
<feature type="transmembrane region" description="Helical" evidence="1">
    <location>
        <begin position="53"/>
        <end position="72"/>
    </location>
</feature>
<dbReference type="Gene3D" id="1.20.1250.20">
    <property type="entry name" value="MFS general substrate transporter like domains"/>
    <property type="match status" value="1"/>
</dbReference>
<keyword evidence="1" id="KW-0812">Transmembrane</keyword>
<keyword evidence="1" id="KW-0472">Membrane</keyword>
<keyword evidence="3" id="KW-1185">Reference proteome</keyword>
<accession>A0ABD0Y6G6</accession>
<sequence length="131" mass="14715">MGPILPFLPVIGKQLGVSEIVMGGVNAVLPLLFIVVKPLFGFLIDYFQEWRKAIFVGLLAATSFIYGSMAFLPETKKPVRLSLNCSELKPCASTVSINLRFLYHKTYFFSLYCTKFNRSSAWHISFLVLGI</sequence>
<dbReference type="AlphaFoldDB" id="A0ABD0Y6G6"/>
<protein>
    <submittedName>
        <fullName evidence="2">Uncharacterized protein</fullName>
    </submittedName>
</protein>
<gene>
    <name evidence="2" type="ORF">AAG570_003314</name>
</gene>
<dbReference type="InterPro" id="IPR036259">
    <property type="entry name" value="MFS_trans_sf"/>
</dbReference>
<evidence type="ECO:0000313" key="3">
    <source>
        <dbReference type="Proteomes" id="UP001558652"/>
    </source>
</evidence>
<dbReference type="SUPFAM" id="SSF103473">
    <property type="entry name" value="MFS general substrate transporter"/>
    <property type="match status" value="1"/>
</dbReference>
<dbReference type="PANTHER" id="PTHR16172">
    <property type="entry name" value="MAJOR FACILITATOR SUPERFAMILY DOMAIN-CONTAINING PROTEIN 6-LIKE"/>
    <property type="match status" value="1"/>
</dbReference>
<dbReference type="PANTHER" id="PTHR16172:SF37">
    <property type="entry name" value="RE36877P"/>
    <property type="match status" value="1"/>
</dbReference>
<keyword evidence="1" id="KW-1133">Transmembrane helix</keyword>
<dbReference type="EMBL" id="JBFDAA010000013">
    <property type="protein sequence ID" value="KAL1122990.1"/>
    <property type="molecule type" value="Genomic_DNA"/>
</dbReference>
<comment type="caution">
    <text evidence="2">The sequence shown here is derived from an EMBL/GenBank/DDBJ whole genome shotgun (WGS) entry which is preliminary data.</text>
</comment>
<evidence type="ECO:0000256" key="1">
    <source>
        <dbReference type="SAM" id="Phobius"/>
    </source>
</evidence>
<name>A0ABD0Y6G6_9HEMI</name>